<name>A0ABX5LPC0_9BACT</name>
<gene>
    <name evidence="1" type="ORF">B0H50_102148</name>
</gene>
<evidence type="ECO:0000313" key="2">
    <source>
        <dbReference type="Proteomes" id="UP000245523"/>
    </source>
</evidence>
<accession>A0ABX5LPC0</accession>
<dbReference type="Proteomes" id="UP000245523">
    <property type="component" value="Unassembled WGS sequence"/>
</dbReference>
<keyword evidence="2" id="KW-1185">Reference proteome</keyword>
<organism evidence="1 2">
    <name type="scientific">Hallerella porci</name>
    <dbReference type="NCBI Taxonomy" id="1945871"/>
    <lineage>
        <taxon>Bacteria</taxon>
        <taxon>Pseudomonadati</taxon>
        <taxon>Fibrobacterota</taxon>
        <taxon>Fibrobacteria</taxon>
        <taxon>Fibrobacterales</taxon>
        <taxon>Fibrobacteraceae</taxon>
        <taxon>Hallerella</taxon>
    </lineage>
</organism>
<dbReference type="RefSeq" id="WP_109587183.1">
    <property type="nucleotide sequence ID" value="NZ_QGHD01000002.1"/>
</dbReference>
<sequence>MHLKQFFTEIPTSKLSHSSSPDEKVKKLTEAAALKAAMVSATLSAPGGVVGMLASLPDLAAIWRIQAQLVADIAATYGKLGYLTKQSLVWCLCKQSGVQIARDVAMRVGTHFLLKKSKLKLLSRTLPVVGAISSGAYAAYDTYSVSKIAKAYFENSEFQNVEDDDVRYAQAESAENDENLNA</sequence>
<reference evidence="1 2" key="1">
    <citation type="submission" date="2018-05" db="EMBL/GenBank/DDBJ databases">
        <title>Animal gut microbial communities from fecal samples from Wisconsin, USA.</title>
        <authorList>
            <person name="Neumann A."/>
        </authorList>
    </citation>
    <scope>NUCLEOTIDE SEQUENCE [LARGE SCALE GENOMIC DNA]</scope>
    <source>
        <strain evidence="1 2">UWS4</strain>
    </source>
</reference>
<proteinExistence type="predicted"/>
<evidence type="ECO:0000313" key="1">
    <source>
        <dbReference type="EMBL" id="PWL03976.1"/>
    </source>
</evidence>
<dbReference type="EMBL" id="QGHD01000002">
    <property type="protein sequence ID" value="PWL03976.1"/>
    <property type="molecule type" value="Genomic_DNA"/>
</dbReference>
<comment type="caution">
    <text evidence="1">The sequence shown here is derived from an EMBL/GenBank/DDBJ whole genome shotgun (WGS) entry which is preliminary data.</text>
</comment>
<protein>
    <submittedName>
        <fullName evidence="1">Uncharacterized protein DUF697</fullName>
    </submittedName>
</protein>